<dbReference type="InterPro" id="IPR014710">
    <property type="entry name" value="RmlC-like_jellyroll"/>
</dbReference>
<dbReference type="InterPro" id="IPR052535">
    <property type="entry name" value="Bacilysin_H2HPP_isomerase"/>
</dbReference>
<dbReference type="Pfam" id="PF07883">
    <property type="entry name" value="Cupin_2"/>
    <property type="match status" value="1"/>
</dbReference>
<dbReference type="SUPFAM" id="SSF51182">
    <property type="entry name" value="RmlC-like cupins"/>
    <property type="match status" value="1"/>
</dbReference>
<dbReference type="RefSeq" id="WP_214659189.1">
    <property type="nucleotide sequence ID" value="NZ_CP017634.1"/>
</dbReference>
<reference evidence="2 3" key="1">
    <citation type="submission" date="2016-10" db="EMBL/GenBank/DDBJ databases">
        <title>Complete Genome Sequence of Peptococcaceae strain DCMF.</title>
        <authorList>
            <person name="Edwards R.J."/>
            <person name="Holland S.I."/>
            <person name="Deshpande N.P."/>
            <person name="Wong Y.K."/>
            <person name="Ertan H."/>
            <person name="Manefield M."/>
            <person name="Russell T.L."/>
            <person name="Lee M.J."/>
        </authorList>
    </citation>
    <scope>NUCLEOTIDE SEQUENCE [LARGE SCALE GENOMIC DNA]</scope>
    <source>
        <strain evidence="2 3">DCMF</strain>
    </source>
</reference>
<dbReference type="Proteomes" id="UP000323521">
    <property type="component" value="Chromosome"/>
</dbReference>
<dbReference type="AlphaFoldDB" id="A0A3G1KQN5"/>
<proteinExistence type="predicted"/>
<dbReference type="Gene3D" id="2.60.120.10">
    <property type="entry name" value="Jelly Rolls"/>
    <property type="match status" value="1"/>
</dbReference>
<organism evidence="2 3">
    <name type="scientific">Formimonas warabiya</name>
    <dbReference type="NCBI Taxonomy" id="1761012"/>
    <lineage>
        <taxon>Bacteria</taxon>
        <taxon>Bacillati</taxon>
        <taxon>Bacillota</taxon>
        <taxon>Clostridia</taxon>
        <taxon>Eubacteriales</taxon>
        <taxon>Peptococcaceae</taxon>
        <taxon>Candidatus Formimonas</taxon>
    </lineage>
</organism>
<dbReference type="InterPro" id="IPR013096">
    <property type="entry name" value="Cupin_2"/>
</dbReference>
<keyword evidence="3" id="KW-1185">Reference proteome</keyword>
<evidence type="ECO:0000313" key="2">
    <source>
        <dbReference type="EMBL" id="ATW24747.1"/>
    </source>
</evidence>
<evidence type="ECO:0000313" key="3">
    <source>
        <dbReference type="Proteomes" id="UP000323521"/>
    </source>
</evidence>
<dbReference type="PANTHER" id="PTHR40112:SF1">
    <property type="entry name" value="H2HPP ISOMERASE"/>
    <property type="match status" value="1"/>
</dbReference>
<dbReference type="EMBL" id="CP017634">
    <property type="protein sequence ID" value="ATW24747.1"/>
    <property type="molecule type" value="Genomic_DNA"/>
</dbReference>
<gene>
    <name evidence="2" type="ORF">DCMF_08135</name>
</gene>
<protein>
    <recommendedName>
        <fullName evidence="1">Cupin type-2 domain-containing protein</fullName>
    </recommendedName>
</protein>
<accession>A0A3G1KQN5</accession>
<dbReference type="KEGG" id="fwa:DCMF_08135"/>
<dbReference type="PANTHER" id="PTHR40112">
    <property type="entry name" value="H2HPP ISOMERASE"/>
    <property type="match status" value="1"/>
</dbReference>
<feature type="domain" description="Cupin type-2" evidence="1">
    <location>
        <begin position="39"/>
        <end position="100"/>
    </location>
</feature>
<evidence type="ECO:0000259" key="1">
    <source>
        <dbReference type="Pfam" id="PF07883"/>
    </source>
</evidence>
<name>A0A3G1KQN5_FORW1</name>
<sequence>MALEPKKIDWNKCAWTTLRDKVRYLSFQGSDAVTVTLDEVTPGHVPGSHRHDYEQLIFILQGECDFYVDGVPHHLTAGCLMAIPPNVEHCMVAKGEIPVIDVDIFMPKRISDRPESRVAEDPSKAVRFGNLFTPSS</sequence>
<dbReference type="InterPro" id="IPR011051">
    <property type="entry name" value="RmlC_Cupin_sf"/>
</dbReference>